<feature type="transmembrane region" description="Helical" evidence="2">
    <location>
        <begin position="162"/>
        <end position="188"/>
    </location>
</feature>
<organism evidence="3 4">
    <name type="scientific">Dipteronia sinensis</name>
    <dbReference type="NCBI Taxonomy" id="43782"/>
    <lineage>
        <taxon>Eukaryota</taxon>
        <taxon>Viridiplantae</taxon>
        <taxon>Streptophyta</taxon>
        <taxon>Embryophyta</taxon>
        <taxon>Tracheophyta</taxon>
        <taxon>Spermatophyta</taxon>
        <taxon>Magnoliopsida</taxon>
        <taxon>eudicotyledons</taxon>
        <taxon>Gunneridae</taxon>
        <taxon>Pentapetalae</taxon>
        <taxon>rosids</taxon>
        <taxon>malvids</taxon>
        <taxon>Sapindales</taxon>
        <taxon>Sapindaceae</taxon>
        <taxon>Hippocastanoideae</taxon>
        <taxon>Acereae</taxon>
        <taxon>Dipteronia</taxon>
    </lineage>
</organism>
<name>A0AAE0DST2_9ROSI</name>
<comment type="caution">
    <text evidence="3">The sequence shown here is derived from an EMBL/GenBank/DDBJ whole genome shotgun (WGS) entry which is preliminary data.</text>
</comment>
<dbReference type="EMBL" id="JANJYJ010000010">
    <property type="protein sequence ID" value="KAK3184607.1"/>
    <property type="molecule type" value="Genomic_DNA"/>
</dbReference>
<dbReference type="AlphaFoldDB" id="A0AAE0DST2"/>
<evidence type="ECO:0000256" key="1">
    <source>
        <dbReference type="SAM" id="MobiDB-lite"/>
    </source>
</evidence>
<evidence type="ECO:0000256" key="2">
    <source>
        <dbReference type="SAM" id="Phobius"/>
    </source>
</evidence>
<feature type="region of interest" description="Disordered" evidence="1">
    <location>
        <begin position="27"/>
        <end position="69"/>
    </location>
</feature>
<keyword evidence="2" id="KW-1133">Transmembrane helix</keyword>
<keyword evidence="2" id="KW-0812">Transmembrane</keyword>
<evidence type="ECO:0000313" key="3">
    <source>
        <dbReference type="EMBL" id="KAK3184607.1"/>
    </source>
</evidence>
<feature type="transmembrane region" description="Helical" evidence="2">
    <location>
        <begin position="133"/>
        <end position="155"/>
    </location>
</feature>
<keyword evidence="4" id="KW-1185">Reference proteome</keyword>
<sequence>MSPHGLPSLKFYTGFLKPHSVLAPRLEQNVDYEDGDGNESVASVSDNMDTNSDNEEDYDDNDDLRSSGVDFSEKNPVERIFYSEEEEDEEVLDYNNGCGIKLNKGLMNNLKIEVPNCGNRRFTDGDPEAPFAVVLRFCVPFAVVVAAAAAANVVVATTAVVAVVVVVIGVAVVVVSVVAVAVAVVAVVDVVDVDVDDGL</sequence>
<protein>
    <submittedName>
        <fullName evidence="3">Uncharacterized protein</fullName>
    </submittedName>
</protein>
<proteinExistence type="predicted"/>
<feature type="compositionally biased region" description="Acidic residues" evidence="1">
    <location>
        <begin position="52"/>
        <end position="62"/>
    </location>
</feature>
<gene>
    <name evidence="3" type="ORF">Dsin_031893</name>
</gene>
<reference evidence="3" key="1">
    <citation type="journal article" date="2023" name="Plant J.">
        <title>Genome sequences and population genomics provide insights into the demographic history, inbreeding, and mutation load of two 'living fossil' tree species of Dipteronia.</title>
        <authorList>
            <person name="Feng Y."/>
            <person name="Comes H.P."/>
            <person name="Chen J."/>
            <person name="Zhu S."/>
            <person name="Lu R."/>
            <person name="Zhang X."/>
            <person name="Li P."/>
            <person name="Qiu J."/>
            <person name="Olsen K.M."/>
            <person name="Qiu Y."/>
        </authorList>
    </citation>
    <scope>NUCLEOTIDE SEQUENCE</scope>
    <source>
        <strain evidence="3">NBL</strain>
    </source>
</reference>
<evidence type="ECO:0000313" key="4">
    <source>
        <dbReference type="Proteomes" id="UP001281410"/>
    </source>
</evidence>
<accession>A0AAE0DST2</accession>
<dbReference type="Proteomes" id="UP001281410">
    <property type="component" value="Unassembled WGS sequence"/>
</dbReference>
<keyword evidence="2" id="KW-0472">Membrane</keyword>